<protein>
    <submittedName>
        <fullName evidence="2">Putative mitochondrial protein</fullName>
    </submittedName>
</protein>
<keyword evidence="3" id="KW-1185">Reference proteome</keyword>
<evidence type="ECO:0000313" key="2">
    <source>
        <dbReference type="EMBL" id="KAF0852843.1"/>
    </source>
</evidence>
<dbReference type="EMBL" id="VRVR01000013">
    <property type="protein sequence ID" value="KAF0852843.1"/>
    <property type="molecule type" value="Genomic_DNA"/>
</dbReference>
<sequence length="463" mass="52105">MILGVWKRAAFALPIGLCHSIRCSPTIIQSHPCRRFYHSNSRLLCAASSSRKAPTSSSKLPTNEEKKPRGRPKKSEPLLSDSAQPSKPVLSSASSAVTDSALLSSRRPRMRMPSFRKTKKKTKSAVDGEDSAKRLSDDILDHERDEEESLFRREEDDDARALFGKLDNLIDDEEMFELDDDHSTEQGVLRARKSRLASLDMDGEQDELSELPEGMSTLEEDDTTEEDDISATADALRAQMQRRGRKGRAEDDEVVSLKFEMFSAKGVFSPFEIQRILEDDDTLPDDVHDAIWKLEQERAAKEGRAWPEIRPVEEDSVSGAALTPKDKDSTVSDSEDAEGRATADPLFMLENKTDLSDAGLQLQRAIEFVRGVQLEVGGKVEEVFGRSWRVVFVEECERYIARRLTVPDSSALTDLQKIGQIQRVLEKAGSYVRNLREASKNINGKDHNPYYYGFMNIPFETKV</sequence>
<organism evidence="2 3">
    <name type="scientific">Andalucia godoyi</name>
    <name type="common">Flagellate</name>
    <dbReference type="NCBI Taxonomy" id="505711"/>
    <lineage>
        <taxon>Eukaryota</taxon>
        <taxon>Discoba</taxon>
        <taxon>Jakobida</taxon>
        <taxon>Andalucina</taxon>
        <taxon>Andaluciidae</taxon>
        <taxon>Andalucia</taxon>
    </lineage>
</organism>
<evidence type="ECO:0000256" key="1">
    <source>
        <dbReference type="SAM" id="MobiDB-lite"/>
    </source>
</evidence>
<dbReference type="Proteomes" id="UP000799049">
    <property type="component" value="Unassembled WGS sequence"/>
</dbReference>
<comment type="caution">
    <text evidence="2">The sequence shown here is derived from an EMBL/GenBank/DDBJ whole genome shotgun (WGS) entry which is preliminary data.</text>
</comment>
<feature type="region of interest" description="Disordered" evidence="1">
    <location>
        <begin position="303"/>
        <end position="343"/>
    </location>
</feature>
<gene>
    <name evidence="2" type="ORF">ANDGO_03342</name>
</gene>
<dbReference type="AlphaFoldDB" id="A0A8K0AIC6"/>
<feature type="compositionally biased region" description="Basic and acidic residues" evidence="1">
    <location>
        <begin position="303"/>
        <end position="313"/>
    </location>
</feature>
<feature type="compositionally biased region" description="Basic residues" evidence="1">
    <location>
        <begin position="106"/>
        <end position="123"/>
    </location>
</feature>
<accession>A0A8K0AIC6</accession>
<proteinExistence type="predicted"/>
<feature type="compositionally biased region" description="Basic and acidic residues" evidence="1">
    <location>
        <begin position="124"/>
        <end position="153"/>
    </location>
</feature>
<reference evidence="2" key="1">
    <citation type="submission" date="2019-09" db="EMBL/GenBank/DDBJ databases">
        <title>The Mitochondrial Proteome of the Jakobid, Andalucia godoyi, a Protist With the Most Gene-Rich and Bacteria-Like Mitochondrial Genome.</title>
        <authorList>
            <person name="Gray M.W."/>
            <person name="Burger G."/>
            <person name="Derelle R."/>
            <person name="Klimes V."/>
            <person name="Leger M."/>
            <person name="Sarrasin M."/>
            <person name="Vlcek C."/>
            <person name="Roger A.J."/>
            <person name="Elias M."/>
            <person name="Lang B.F."/>
        </authorList>
    </citation>
    <scope>NUCLEOTIDE SEQUENCE</scope>
    <source>
        <strain evidence="2">And28</strain>
    </source>
</reference>
<feature type="compositionally biased region" description="Low complexity" evidence="1">
    <location>
        <begin position="48"/>
        <end position="58"/>
    </location>
</feature>
<feature type="region of interest" description="Disordered" evidence="1">
    <location>
        <begin position="48"/>
        <end position="153"/>
    </location>
</feature>
<feature type="compositionally biased region" description="Polar residues" evidence="1">
    <location>
        <begin position="81"/>
        <end position="103"/>
    </location>
</feature>
<name>A0A8K0AIC6_ANDGO</name>
<evidence type="ECO:0000313" key="3">
    <source>
        <dbReference type="Proteomes" id="UP000799049"/>
    </source>
</evidence>